<evidence type="ECO:0000256" key="2">
    <source>
        <dbReference type="ARBA" id="ARBA00022737"/>
    </source>
</evidence>
<dbReference type="FunFam" id="3.40.50.300:FF:001638">
    <property type="entry name" value="NACHT and WD40 domain protein"/>
    <property type="match status" value="1"/>
</dbReference>
<keyword evidence="2" id="KW-0677">Repeat</keyword>
<feature type="repeat" description="WD" evidence="3">
    <location>
        <begin position="901"/>
        <end position="941"/>
    </location>
</feature>
<dbReference type="SUPFAM" id="SSF50978">
    <property type="entry name" value="WD40 repeat-like"/>
    <property type="match status" value="1"/>
</dbReference>
<keyword evidence="1 3" id="KW-0853">WD repeat</keyword>
<feature type="repeat" description="WD" evidence="3">
    <location>
        <begin position="776"/>
        <end position="817"/>
    </location>
</feature>
<feature type="repeat" description="WD" evidence="3">
    <location>
        <begin position="741"/>
        <end position="775"/>
    </location>
</feature>
<dbReference type="SUPFAM" id="SSF52540">
    <property type="entry name" value="P-loop containing nucleoside triphosphate hydrolases"/>
    <property type="match status" value="1"/>
</dbReference>
<dbReference type="InterPro" id="IPR057855">
    <property type="entry name" value="Beta-prop_WDR19_1st"/>
</dbReference>
<evidence type="ECO:0000313" key="7">
    <source>
        <dbReference type="Proteomes" id="UP000054821"/>
    </source>
</evidence>
<evidence type="ECO:0000259" key="5">
    <source>
        <dbReference type="PROSITE" id="PS50837"/>
    </source>
</evidence>
<dbReference type="Proteomes" id="UP000054821">
    <property type="component" value="Unassembled WGS sequence"/>
</dbReference>
<dbReference type="InterPro" id="IPR020472">
    <property type="entry name" value="WD40_PAC1"/>
</dbReference>
<dbReference type="PROSITE" id="PS50294">
    <property type="entry name" value="WD_REPEATS_REGION"/>
    <property type="match status" value="10"/>
</dbReference>
<dbReference type="InterPro" id="IPR055497">
    <property type="entry name" value="DUF7069"/>
</dbReference>
<evidence type="ECO:0000256" key="3">
    <source>
        <dbReference type="PROSITE-ProRule" id="PRU00221"/>
    </source>
</evidence>
<proteinExistence type="predicted"/>
<dbReference type="Pfam" id="PF00400">
    <property type="entry name" value="WD40"/>
    <property type="match status" value="7"/>
</dbReference>
<feature type="repeat" description="WD" evidence="3">
    <location>
        <begin position="818"/>
        <end position="859"/>
    </location>
</feature>
<dbReference type="Pfam" id="PF23239">
    <property type="entry name" value="DUF7069"/>
    <property type="match status" value="1"/>
</dbReference>
<dbReference type="InterPro" id="IPR027417">
    <property type="entry name" value="P-loop_NTPase"/>
</dbReference>
<dbReference type="InterPro" id="IPR056884">
    <property type="entry name" value="NPHP3-like_N"/>
</dbReference>
<dbReference type="CDD" id="cd00200">
    <property type="entry name" value="WD40"/>
    <property type="match status" value="2"/>
</dbReference>
<dbReference type="PRINTS" id="PR00320">
    <property type="entry name" value="GPROTEINBRPT"/>
</dbReference>
<feature type="repeat" description="WD" evidence="3">
    <location>
        <begin position="1066"/>
        <end position="1107"/>
    </location>
</feature>
<organism evidence="6 7">
    <name type="scientific">Trichoderma gamsii</name>
    <dbReference type="NCBI Taxonomy" id="398673"/>
    <lineage>
        <taxon>Eukaryota</taxon>
        <taxon>Fungi</taxon>
        <taxon>Dikarya</taxon>
        <taxon>Ascomycota</taxon>
        <taxon>Pezizomycotina</taxon>
        <taxon>Sordariomycetes</taxon>
        <taxon>Hypocreomycetidae</taxon>
        <taxon>Hypocreales</taxon>
        <taxon>Hypocreaceae</taxon>
        <taxon>Trichoderma</taxon>
    </lineage>
</organism>
<feature type="repeat" description="WD" evidence="3">
    <location>
        <begin position="860"/>
        <end position="901"/>
    </location>
</feature>
<dbReference type="InterPro" id="IPR001680">
    <property type="entry name" value="WD40_rpt"/>
</dbReference>
<protein>
    <recommendedName>
        <fullName evidence="5">NACHT domain-containing protein</fullName>
    </recommendedName>
</protein>
<dbReference type="STRING" id="398673.A0A2P4ZQ61"/>
<dbReference type="Gene3D" id="3.40.50.300">
    <property type="entry name" value="P-loop containing nucleotide triphosphate hydrolases"/>
    <property type="match status" value="1"/>
</dbReference>
<dbReference type="PANTHER" id="PTHR19848:SF8">
    <property type="entry name" value="F-BOX AND WD REPEAT DOMAIN CONTAINING 7"/>
    <property type="match status" value="1"/>
</dbReference>
<feature type="repeat" description="WD" evidence="3">
    <location>
        <begin position="649"/>
        <end position="690"/>
    </location>
</feature>
<dbReference type="PROSITE" id="PS00678">
    <property type="entry name" value="WD_REPEATS_1"/>
    <property type="match status" value="8"/>
</dbReference>
<dbReference type="Pfam" id="PF23389">
    <property type="entry name" value="Beta-prop_WDR19_1st"/>
    <property type="match status" value="1"/>
</dbReference>
<feature type="repeat" description="WD" evidence="3">
    <location>
        <begin position="691"/>
        <end position="732"/>
    </location>
</feature>
<dbReference type="SUPFAM" id="SSF50998">
    <property type="entry name" value="Quinoprotein alcohol dehydrogenase-like"/>
    <property type="match status" value="1"/>
</dbReference>
<dbReference type="PROSITE" id="PS50837">
    <property type="entry name" value="NACHT"/>
    <property type="match status" value="1"/>
</dbReference>
<comment type="caution">
    <text evidence="6">The sequence shown here is derived from an EMBL/GenBank/DDBJ whole genome shotgun (WGS) entry which is preliminary data.</text>
</comment>
<evidence type="ECO:0000256" key="4">
    <source>
        <dbReference type="SAM" id="MobiDB-lite"/>
    </source>
</evidence>
<accession>A0A2P4ZQ61</accession>
<reference evidence="6 7" key="1">
    <citation type="journal article" date="2016" name="Genome Announc.">
        <title>Draft Whole-Genome Sequence of Trichoderma gamsii T6085, a Promising Biocontrol Agent of Fusarium Head Blight on Wheat.</title>
        <authorList>
            <person name="Baroncelli R."/>
            <person name="Zapparata A."/>
            <person name="Piaggeschi G."/>
            <person name="Sarrocco S."/>
            <person name="Vannacci G."/>
        </authorList>
    </citation>
    <scope>NUCLEOTIDE SEQUENCE [LARGE SCALE GENOMIC DNA]</scope>
    <source>
        <strain evidence="6 7">T6085</strain>
    </source>
</reference>
<feature type="repeat" description="WD" evidence="3">
    <location>
        <begin position="1024"/>
        <end position="1065"/>
    </location>
</feature>
<keyword evidence="7" id="KW-1185">Reference proteome</keyword>
<dbReference type="RefSeq" id="XP_018665185.1">
    <property type="nucleotide sequence ID" value="XM_018801392.1"/>
</dbReference>
<dbReference type="InterPro" id="IPR036322">
    <property type="entry name" value="WD40_repeat_dom_sf"/>
</dbReference>
<gene>
    <name evidence="6" type="ORF">TGAM01_v204915</name>
</gene>
<dbReference type="PROSITE" id="PS50082">
    <property type="entry name" value="WD_REPEATS_2"/>
    <property type="match status" value="10"/>
</dbReference>
<evidence type="ECO:0000256" key="1">
    <source>
        <dbReference type="ARBA" id="ARBA00022574"/>
    </source>
</evidence>
<dbReference type="InterPro" id="IPR015943">
    <property type="entry name" value="WD40/YVTN_repeat-like_dom_sf"/>
</dbReference>
<dbReference type="InterPro" id="IPR007111">
    <property type="entry name" value="NACHT_NTPase"/>
</dbReference>
<feature type="region of interest" description="Disordered" evidence="4">
    <location>
        <begin position="1192"/>
        <end position="1213"/>
    </location>
</feature>
<name>A0A2P4ZQ61_9HYPO</name>
<dbReference type="EMBL" id="JPDN02000014">
    <property type="protein sequence ID" value="PON26439.1"/>
    <property type="molecule type" value="Genomic_DNA"/>
</dbReference>
<dbReference type="GeneID" id="29981475"/>
<sequence length="1297" mass="145107">MAETVSSNIHVGYVSLKDNARAHIGNVVHIHQAEDRCLPDLRNTDPRDDKARIEAIKGGLLEDSYRWILQHSDFQQWLNDKHSRLLWIRGDPGKGKTMLLCGIVNELNKIDAQLSYFFCQASDERINSATAVLRGLIYLIVDQQPSLLSHVQKKYKDVGDALFKDVNAWSALSEIFLNILKDLDASVQQTYIVIDALDECVTDLPKLLDFIAIKSAVFSHVKWIVSSRNWPDIEEHLAITQQISLRLELNEDSISAAVNAYIKHQVEWLAQKKRYSETTKDAVRQHLLSNSNDTFLWVALVCQNLEKMTLKNTIQQLHEFPPGLDSLYKRMMQQIHNLEDASDVQFCCQILATVLHVYRPITVAELGILIKCPDAELIHKAIGFCGSFLAVRDNQVYIIHQSAKDYLSGDAASTLLPSPAIIHGVILSQSVQAMSVTLRRNIYNLNSPSLSTNEIKAPDPDSLEAIRYSSIYWIDHFCDIYNHNDGQSQKQVDDEKCQLVLSFFRKYFLYWLEALGLLGHIEDSVLSTIRLGSLLKEQSSNNQSQEPIQATGRLHSLRSRFKSLSVGNLPGRQSPDYRTQLLEFIKDSQRFIWRNSSLIANNPLQVYTSALIFSPLNSLIRRLFQEEEPQWVNITPTVEYNWSPYLQTLRGHDHWVRAVAFSPDGRYIASGSENKIIKIWDATTGKEQHTIQGHKRAIASLAFSPDGRYLASGSEDKTVKLWDTTTGKEQRTIHDGLGCLVTSVAFSSDGRYLASGLGDGTIKVWNAKTGEKHQTLRGHTRSVTSVAFSSDNHNLASGSEDRTIRIWNAMTGREQTILQGHERLVTSVAFSPDGRYLASGSEDKTIHIWNMKTASVHQVLQGHSDTVASVVFSATGLYLASASKDKTIKLWDITKGTTQSYQGHSRAINSIAFSAGGYIASGSDDTTVKIWDTTGKEQQIAHSDTSLISFSPNGRYFVTATREKNLSTCTLNFWDTIGNNRYILGSHGNWIDSVAFSADGRSLASRSADTIKIWDVRGKERLTLEGHSATVMSIAFSADGRYLVSGSFDKTVKLWDLATGQEQQTFRGHVYAVWSVAFSADGCYIASGSYDYTIKIWDVRGEERMTLKGHSDIITSVAFSLDGRYLASGSYDKTIRIWDTATGKELQVLEIGTEVHTTSFDVTASCLYTEIGLIKYNKEHGIKAQPMMATQCLSPDSDPAKGQHQRQPSTDNTQKANYKYVGYGISTDKCWITWNGQNILWLPPDYQPSSESAIGGYGPHNLTSPEEPLADIKIAMRNDSGRVTMVRMPRSGPYPSV</sequence>
<dbReference type="InterPro" id="IPR019775">
    <property type="entry name" value="WD40_repeat_CS"/>
</dbReference>
<feature type="repeat" description="WD" evidence="3">
    <location>
        <begin position="1107"/>
        <end position="1148"/>
    </location>
</feature>
<feature type="domain" description="NACHT" evidence="5">
    <location>
        <begin position="84"/>
        <end position="228"/>
    </location>
</feature>
<dbReference type="InterPro" id="IPR011047">
    <property type="entry name" value="Quinoprotein_ADH-like_sf"/>
</dbReference>
<evidence type="ECO:0000313" key="6">
    <source>
        <dbReference type="EMBL" id="PON26439.1"/>
    </source>
</evidence>
<dbReference type="Pfam" id="PF24883">
    <property type="entry name" value="NPHP3_N"/>
    <property type="match status" value="1"/>
</dbReference>
<dbReference type="PANTHER" id="PTHR19848">
    <property type="entry name" value="WD40 REPEAT PROTEIN"/>
    <property type="match status" value="1"/>
</dbReference>
<dbReference type="SMART" id="SM00320">
    <property type="entry name" value="WD40"/>
    <property type="match status" value="12"/>
</dbReference>
<dbReference type="Gene3D" id="2.130.10.10">
    <property type="entry name" value="YVTN repeat-like/Quinoprotein amine dehydrogenase"/>
    <property type="match status" value="5"/>
</dbReference>